<dbReference type="Gene3D" id="1.10.472.10">
    <property type="entry name" value="Cyclin-like"/>
    <property type="match status" value="1"/>
</dbReference>
<dbReference type="PANTHER" id="PTHR10177">
    <property type="entry name" value="CYCLINS"/>
    <property type="match status" value="1"/>
</dbReference>
<dbReference type="SUPFAM" id="SSF47954">
    <property type="entry name" value="Cyclin-like"/>
    <property type="match status" value="2"/>
</dbReference>
<feature type="domain" description="Cyclin-like" evidence="6">
    <location>
        <begin position="393"/>
        <end position="474"/>
    </location>
</feature>
<dbReference type="AlphaFoldDB" id="A0AAV9CG15"/>
<comment type="caution">
    <text evidence="7">The sequence shown here is derived from an EMBL/GenBank/DDBJ whole genome shotgun (WGS) entry which is preliminary data.</text>
</comment>
<accession>A0AAV9CG15</accession>
<feature type="compositionally biased region" description="Polar residues" evidence="5">
    <location>
        <begin position="174"/>
        <end position="189"/>
    </location>
</feature>
<dbReference type="InterPro" id="IPR048258">
    <property type="entry name" value="Cyclins_cyclin-box"/>
</dbReference>
<dbReference type="InterPro" id="IPR036915">
    <property type="entry name" value="Cyclin-like_sf"/>
</dbReference>
<proteinExistence type="inferred from homology"/>
<keyword evidence="1" id="KW-0132">Cell division</keyword>
<dbReference type="EMBL" id="JAUJYO010000019">
    <property type="protein sequence ID" value="KAK1287570.1"/>
    <property type="molecule type" value="Genomic_DNA"/>
</dbReference>
<dbReference type="SMART" id="SM00385">
    <property type="entry name" value="CYCLIN"/>
    <property type="match status" value="1"/>
</dbReference>
<evidence type="ECO:0000256" key="4">
    <source>
        <dbReference type="RuleBase" id="RU000383"/>
    </source>
</evidence>
<feature type="region of interest" description="Disordered" evidence="5">
    <location>
        <begin position="146"/>
        <end position="247"/>
    </location>
</feature>
<dbReference type="Proteomes" id="UP001180020">
    <property type="component" value="Unassembled WGS sequence"/>
</dbReference>
<feature type="compositionally biased region" description="Basic and acidic residues" evidence="5">
    <location>
        <begin position="93"/>
        <end position="111"/>
    </location>
</feature>
<evidence type="ECO:0000313" key="8">
    <source>
        <dbReference type="Proteomes" id="UP001180020"/>
    </source>
</evidence>
<sequence>MSPIADRILRRGNPKKNQEIQPMPSAKKPRSKISRRECYPMLPVSMKGNPGEEEEASAVEVSASSSYFPSDISKEKILNVDQHPKKRSRSSRQIKETELKMRRSGSENQLRPEKRSFFDTEVFFGDDSRPITRSYLKQKENLKSALSKSIGVDSHSGADARKAEGASDKGLKQVISSSEGTANGASVITFSEAEKERPPAPEILPESTSGSIAKLSSRPALSEISQNYAPDESGSDSKSDDDCESEFYSDLACSEQLSGEDESSVYLTCSEFGSGSGSSWYSSAIFESPEEFSEKSPGDTVPASYALFRTYAQQLTFSRFHHEQPREPSDPMEDIFSGEFTLLRFEDESDEESYKTLRRRESAHALLHDYAEEYFSTTDYGDLIVQQRLVMVNWMVEHSSVNRLQCETLFLGVSMLDRFLSKAFFKSKRNLQILGVSCITLATRIEENQHFNRFYLKAAKVGVEVENLAKYLAVISLLDHKRLCFWPSTVAAGLVILASLVSNNDSSCQWVMETHVRTKNDDLPECTQVPPLHPSHA</sequence>
<dbReference type="Pfam" id="PF02984">
    <property type="entry name" value="Cyclin_C"/>
    <property type="match status" value="1"/>
</dbReference>
<protein>
    <submittedName>
        <fullName evidence="7">Cyclin-SDS-like</fullName>
    </submittedName>
</protein>
<keyword evidence="3" id="KW-0131">Cell cycle</keyword>
<reference evidence="7" key="2">
    <citation type="submission" date="2023-06" db="EMBL/GenBank/DDBJ databases">
        <authorList>
            <person name="Ma L."/>
            <person name="Liu K.-W."/>
            <person name="Li Z."/>
            <person name="Hsiao Y.-Y."/>
            <person name="Qi Y."/>
            <person name="Fu T."/>
            <person name="Tang G."/>
            <person name="Zhang D."/>
            <person name="Sun W.-H."/>
            <person name="Liu D.-K."/>
            <person name="Li Y."/>
            <person name="Chen G.-Z."/>
            <person name="Liu X.-D."/>
            <person name="Liao X.-Y."/>
            <person name="Jiang Y.-T."/>
            <person name="Yu X."/>
            <person name="Hao Y."/>
            <person name="Huang J."/>
            <person name="Zhao X.-W."/>
            <person name="Ke S."/>
            <person name="Chen Y.-Y."/>
            <person name="Wu W.-L."/>
            <person name="Hsu J.-L."/>
            <person name="Lin Y.-F."/>
            <person name="Huang M.-D."/>
            <person name="Li C.-Y."/>
            <person name="Huang L."/>
            <person name="Wang Z.-W."/>
            <person name="Zhao X."/>
            <person name="Zhong W.-Y."/>
            <person name="Peng D.-H."/>
            <person name="Ahmad S."/>
            <person name="Lan S."/>
            <person name="Zhang J.-S."/>
            <person name="Tsai W.-C."/>
            <person name="Van De Peer Y."/>
            <person name="Liu Z.-J."/>
        </authorList>
    </citation>
    <scope>NUCLEOTIDE SEQUENCE</scope>
    <source>
        <strain evidence="7">CP</strain>
        <tissue evidence="7">Leaves</tissue>
    </source>
</reference>
<evidence type="ECO:0000256" key="1">
    <source>
        <dbReference type="ARBA" id="ARBA00022618"/>
    </source>
</evidence>
<feature type="region of interest" description="Disordered" evidence="5">
    <location>
        <begin position="75"/>
        <end position="111"/>
    </location>
</feature>
<organism evidence="7 8">
    <name type="scientific">Acorus calamus</name>
    <name type="common">Sweet flag</name>
    <dbReference type="NCBI Taxonomy" id="4465"/>
    <lineage>
        <taxon>Eukaryota</taxon>
        <taxon>Viridiplantae</taxon>
        <taxon>Streptophyta</taxon>
        <taxon>Embryophyta</taxon>
        <taxon>Tracheophyta</taxon>
        <taxon>Spermatophyta</taxon>
        <taxon>Magnoliopsida</taxon>
        <taxon>Liliopsida</taxon>
        <taxon>Acoraceae</taxon>
        <taxon>Acorus</taxon>
    </lineage>
</organism>
<dbReference type="GO" id="GO:0051301">
    <property type="term" value="P:cell division"/>
    <property type="evidence" value="ECO:0007669"/>
    <property type="project" value="UniProtKB-KW"/>
</dbReference>
<keyword evidence="8" id="KW-1185">Reference proteome</keyword>
<dbReference type="Pfam" id="PF00134">
    <property type="entry name" value="Cyclin_N"/>
    <property type="match status" value="1"/>
</dbReference>
<feature type="compositionally biased region" description="Basic and acidic residues" evidence="5">
    <location>
        <begin position="156"/>
        <end position="171"/>
    </location>
</feature>
<evidence type="ECO:0000313" key="7">
    <source>
        <dbReference type="EMBL" id="KAK1287570.1"/>
    </source>
</evidence>
<gene>
    <name evidence="7" type="ORF">QJS10_CPB19g01483</name>
</gene>
<evidence type="ECO:0000259" key="6">
    <source>
        <dbReference type="SMART" id="SM00385"/>
    </source>
</evidence>
<dbReference type="InterPro" id="IPR004367">
    <property type="entry name" value="Cyclin_C-dom"/>
</dbReference>
<name>A0AAV9CG15_ACOCL</name>
<evidence type="ECO:0000256" key="2">
    <source>
        <dbReference type="ARBA" id="ARBA00023127"/>
    </source>
</evidence>
<dbReference type="InterPro" id="IPR006671">
    <property type="entry name" value="Cyclin_N"/>
</dbReference>
<dbReference type="InterPro" id="IPR039361">
    <property type="entry name" value="Cyclin"/>
</dbReference>
<evidence type="ECO:0000256" key="3">
    <source>
        <dbReference type="ARBA" id="ARBA00023306"/>
    </source>
</evidence>
<reference evidence="7" key="1">
    <citation type="journal article" date="2023" name="Nat. Commun.">
        <title>Diploid and tetraploid genomes of Acorus and the evolution of monocots.</title>
        <authorList>
            <person name="Ma L."/>
            <person name="Liu K.W."/>
            <person name="Li Z."/>
            <person name="Hsiao Y.Y."/>
            <person name="Qi Y."/>
            <person name="Fu T."/>
            <person name="Tang G.D."/>
            <person name="Zhang D."/>
            <person name="Sun W.H."/>
            <person name="Liu D.K."/>
            <person name="Li Y."/>
            <person name="Chen G.Z."/>
            <person name="Liu X.D."/>
            <person name="Liao X.Y."/>
            <person name="Jiang Y.T."/>
            <person name="Yu X."/>
            <person name="Hao Y."/>
            <person name="Huang J."/>
            <person name="Zhao X.W."/>
            <person name="Ke S."/>
            <person name="Chen Y.Y."/>
            <person name="Wu W.L."/>
            <person name="Hsu J.L."/>
            <person name="Lin Y.F."/>
            <person name="Huang M.D."/>
            <person name="Li C.Y."/>
            <person name="Huang L."/>
            <person name="Wang Z.W."/>
            <person name="Zhao X."/>
            <person name="Zhong W.Y."/>
            <person name="Peng D.H."/>
            <person name="Ahmad S."/>
            <person name="Lan S."/>
            <person name="Zhang J.S."/>
            <person name="Tsai W.C."/>
            <person name="Van de Peer Y."/>
            <person name="Liu Z.J."/>
        </authorList>
    </citation>
    <scope>NUCLEOTIDE SEQUENCE</scope>
    <source>
        <strain evidence="7">CP</strain>
    </source>
</reference>
<evidence type="ECO:0000256" key="5">
    <source>
        <dbReference type="SAM" id="MobiDB-lite"/>
    </source>
</evidence>
<keyword evidence="2 4" id="KW-0195">Cyclin</keyword>
<comment type="similarity">
    <text evidence="4">Belongs to the cyclin family.</text>
</comment>
<dbReference type="PROSITE" id="PS00292">
    <property type="entry name" value="CYCLINS"/>
    <property type="match status" value="1"/>
</dbReference>
<dbReference type="InterPro" id="IPR013763">
    <property type="entry name" value="Cyclin-like_dom"/>
</dbReference>
<feature type="region of interest" description="Disordered" evidence="5">
    <location>
        <begin position="1"/>
        <end position="58"/>
    </location>
</feature>